<dbReference type="PANTHER" id="PTHR43736:SF1">
    <property type="entry name" value="DIHYDRONEOPTERIN TRIPHOSPHATE DIPHOSPHATASE"/>
    <property type="match status" value="1"/>
</dbReference>
<dbReference type="AlphaFoldDB" id="A0A0P6Y250"/>
<dbReference type="Pfam" id="PF00293">
    <property type="entry name" value="NUDIX"/>
    <property type="match status" value="1"/>
</dbReference>
<keyword evidence="4" id="KW-1185">Reference proteome</keyword>
<dbReference type="Proteomes" id="UP000050501">
    <property type="component" value="Unassembled WGS sequence"/>
</dbReference>
<proteinExistence type="inferred from homology"/>
<reference evidence="3 4" key="1">
    <citation type="submission" date="2015-07" db="EMBL/GenBank/DDBJ databases">
        <title>Genome sequence of Levilinea saccharolytica DSM 16555.</title>
        <authorList>
            <person name="Hemp J."/>
            <person name="Ward L.M."/>
            <person name="Pace L.A."/>
            <person name="Fischer W.W."/>
        </authorList>
    </citation>
    <scope>NUCLEOTIDE SEQUENCE [LARGE SCALE GENOMIC DNA]</scope>
    <source>
        <strain evidence="3 4">KIBI-1</strain>
    </source>
</reference>
<dbReference type="InterPro" id="IPR000086">
    <property type="entry name" value="NUDIX_hydrolase_dom"/>
</dbReference>
<protein>
    <recommendedName>
        <fullName evidence="2">Nudix hydrolase domain-containing protein</fullName>
    </recommendedName>
</protein>
<evidence type="ECO:0000259" key="2">
    <source>
        <dbReference type="PROSITE" id="PS51462"/>
    </source>
</evidence>
<comment type="similarity">
    <text evidence="1">Belongs to the Nudix hydrolase family.</text>
</comment>
<evidence type="ECO:0000313" key="3">
    <source>
        <dbReference type="EMBL" id="KPL91739.1"/>
    </source>
</evidence>
<dbReference type="CDD" id="cd03424">
    <property type="entry name" value="NUDIX_ADPRase_Nudt5_UGPPase_Nudt14"/>
    <property type="match status" value="1"/>
</dbReference>
<dbReference type="InterPro" id="IPR015797">
    <property type="entry name" value="NUDIX_hydrolase-like_dom_sf"/>
</dbReference>
<feature type="domain" description="Nudix hydrolase" evidence="2">
    <location>
        <begin position="97"/>
        <end position="223"/>
    </location>
</feature>
<dbReference type="OrthoDB" id="9806150at2"/>
<gene>
    <name evidence="3" type="ORF">ADN01_00100</name>
</gene>
<dbReference type="PANTHER" id="PTHR43736">
    <property type="entry name" value="ADP-RIBOSE PYROPHOSPHATASE"/>
    <property type="match status" value="1"/>
</dbReference>
<dbReference type="PROSITE" id="PS51462">
    <property type="entry name" value="NUDIX"/>
    <property type="match status" value="1"/>
</dbReference>
<sequence>MDESLNRYLQLMQERPDLFRNLNEPGEIRIIQDAERIRFEQMRLQSEMQDKGLPEHYVEIGVLSEDQWFWVVRDLVEFPGGKVGGYIRFINRMSRGEGGFNVVIMCIHNDQVLMIRKFRHEERDWSWEFPRGFGEPGLSAEENAQKELEEEIGAKALRLTLLTHVNEQKGGTAVFLAELDPEQEIILDAGEGLASYRWVSLAELEDLVRQGKLADWFSLWAFALLELRINDKHHSI</sequence>
<dbReference type="STRING" id="229921.ADN01_00100"/>
<comment type="caution">
    <text evidence="3">The sequence shown here is derived from an EMBL/GenBank/DDBJ whole genome shotgun (WGS) entry which is preliminary data.</text>
</comment>
<evidence type="ECO:0000313" key="4">
    <source>
        <dbReference type="Proteomes" id="UP000050501"/>
    </source>
</evidence>
<dbReference type="SUPFAM" id="SSF55811">
    <property type="entry name" value="Nudix"/>
    <property type="match status" value="1"/>
</dbReference>
<name>A0A0P6Y250_9CHLR</name>
<evidence type="ECO:0000256" key="1">
    <source>
        <dbReference type="ARBA" id="ARBA00005582"/>
    </source>
</evidence>
<dbReference type="EMBL" id="LGCM01000002">
    <property type="protein sequence ID" value="KPL91739.1"/>
    <property type="molecule type" value="Genomic_DNA"/>
</dbReference>
<dbReference type="Gene3D" id="3.90.79.10">
    <property type="entry name" value="Nucleoside Triphosphate Pyrophosphohydrolase"/>
    <property type="match status" value="1"/>
</dbReference>
<accession>A0A0P6Y250</accession>
<dbReference type="RefSeq" id="WP_062417944.1">
    <property type="nucleotide sequence ID" value="NZ_DF967974.1"/>
</dbReference>
<organism evidence="3 4">
    <name type="scientific">Levilinea saccharolytica</name>
    <dbReference type="NCBI Taxonomy" id="229921"/>
    <lineage>
        <taxon>Bacteria</taxon>
        <taxon>Bacillati</taxon>
        <taxon>Chloroflexota</taxon>
        <taxon>Anaerolineae</taxon>
        <taxon>Anaerolineales</taxon>
        <taxon>Anaerolineaceae</taxon>
        <taxon>Levilinea</taxon>
    </lineage>
</organism>